<gene>
    <name evidence="3" type="ORF">H5J25_10165</name>
</gene>
<dbReference type="SUPFAM" id="SSF56601">
    <property type="entry name" value="beta-lactamase/transpeptidase-like"/>
    <property type="match status" value="1"/>
</dbReference>
<accession>A0A974S2X0</accession>
<sequence>MILRGSARLGAALTLALLASASLPGAASAQSRPRATATSVAAIASLPAFIDGVVAQQIATREVAGAVVTVVQDGRIVMSRGYGFADVDRGITVDPATTLFRPGSVSKLFTWTALMQQIEQGRVRMDDDVNTYLDFKIPAFEGKPVTVRDLFQHTPGMSDSSGISTGDPAKVEYFTAWMKTHIPRRIWAPGTETSYSNYGAALAGYIVEKVSGVPFADYAERNIFRPLGMKTTTFREDLAPSLRQRAALGYKVEGGRFVAQPVEYYGVILPAGSASAPGDEMARFMLAMLGGGQLNGVRILKPQSVKLLMSDSFANVAGLPGMAHGFMVRGWGSTRLVGHGGNTRDFHSDLVLAPDRGFGIFISMTGGEGSYGARTELADAVLGRMFPQSASVRQAGPAPRYVGSYRTNRRDYALAVNPDRDLKVSVAGPSLLKLDQNGRTSSWQRIGADTYEQVTGARQGGPYDRLRFYGDGRDPRLSFASQPHVTYHFVKS</sequence>
<feature type="chain" id="PRO_5037907025" evidence="1">
    <location>
        <begin position="30"/>
        <end position="492"/>
    </location>
</feature>
<dbReference type="RefSeq" id="WP_202090663.1">
    <property type="nucleotide sequence ID" value="NZ_CP061035.1"/>
</dbReference>
<reference evidence="4" key="1">
    <citation type="submission" date="2020-09" db="EMBL/GenBank/DDBJ databases">
        <title>Sphingomonas sp., a new species isolated from pork steak.</title>
        <authorList>
            <person name="Heidler von Heilborn D."/>
        </authorList>
    </citation>
    <scope>NUCLEOTIDE SEQUENCE [LARGE SCALE GENOMIC DNA]</scope>
</reference>
<dbReference type="Pfam" id="PF00144">
    <property type="entry name" value="Beta-lactamase"/>
    <property type="match status" value="1"/>
</dbReference>
<dbReference type="PANTHER" id="PTHR46825:SF9">
    <property type="entry name" value="BETA-LACTAMASE-RELATED DOMAIN-CONTAINING PROTEIN"/>
    <property type="match status" value="1"/>
</dbReference>
<feature type="domain" description="Beta-lactamase-related" evidence="2">
    <location>
        <begin position="51"/>
        <end position="371"/>
    </location>
</feature>
<feature type="signal peptide" evidence="1">
    <location>
        <begin position="1"/>
        <end position="29"/>
    </location>
</feature>
<evidence type="ECO:0000259" key="2">
    <source>
        <dbReference type="Pfam" id="PF00144"/>
    </source>
</evidence>
<dbReference type="AlphaFoldDB" id="A0A974S2X0"/>
<organism evidence="3 4">
    <name type="scientific">Sphingomonas aliaeris</name>
    <dbReference type="NCBI Taxonomy" id="2759526"/>
    <lineage>
        <taxon>Bacteria</taxon>
        <taxon>Pseudomonadati</taxon>
        <taxon>Pseudomonadota</taxon>
        <taxon>Alphaproteobacteria</taxon>
        <taxon>Sphingomonadales</taxon>
        <taxon>Sphingomonadaceae</taxon>
        <taxon>Sphingomonas</taxon>
    </lineage>
</organism>
<dbReference type="PANTHER" id="PTHR46825">
    <property type="entry name" value="D-ALANYL-D-ALANINE-CARBOXYPEPTIDASE/ENDOPEPTIDASE AMPH"/>
    <property type="match status" value="1"/>
</dbReference>
<name>A0A974S2X0_9SPHN</name>
<dbReference type="EMBL" id="CP061035">
    <property type="protein sequence ID" value="QQV75958.1"/>
    <property type="molecule type" value="Genomic_DNA"/>
</dbReference>
<evidence type="ECO:0000313" key="4">
    <source>
        <dbReference type="Proteomes" id="UP000595894"/>
    </source>
</evidence>
<dbReference type="KEGG" id="sari:H5J25_10165"/>
<proteinExistence type="predicted"/>
<dbReference type="InterPro" id="IPR001466">
    <property type="entry name" value="Beta-lactam-related"/>
</dbReference>
<evidence type="ECO:0000313" key="3">
    <source>
        <dbReference type="EMBL" id="QQV75958.1"/>
    </source>
</evidence>
<protein>
    <submittedName>
        <fullName evidence="3">Beta-lactamase family protein</fullName>
    </submittedName>
</protein>
<dbReference type="InterPro" id="IPR050491">
    <property type="entry name" value="AmpC-like"/>
</dbReference>
<dbReference type="InterPro" id="IPR012338">
    <property type="entry name" value="Beta-lactam/transpept-like"/>
</dbReference>
<dbReference type="Gene3D" id="3.40.710.10">
    <property type="entry name" value="DD-peptidase/beta-lactamase superfamily"/>
    <property type="match status" value="1"/>
</dbReference>
<evidence type="ECO:0000256" key="1">
    <source>
        <dbReference type="SAM" id="SignalP"/>
    </source>
</evidence>
<keyword evidence="1" id="KW-0732">Signal</keyword>
<keyword evidence="4" id="KW-1185">Reference proteome</keyword>
<dbReference type="Proteomes" id="UP000595894">
    <property type="component" value="Chromosome"/>
</dbReference>